<evidence type="ECO:0000313" key="2">
    <source>
        <dbReference type="EMBL" id="NNA97887.1"/>
    </source>
</evidence>
<dbReference type="EMBL" id="JAAQYP010000043">
    <property type="protein sequence ID" value="NNA97887.1"/>
    <property type="molecule type" value="Genomic_DNA"/>
</dbReference>
<sequence length="130" mass="14990">MEDFFKFILVLVSLCIAVNVGYFENTDNVPIGTVIETKISAKDKMTDKEKRESERAYQAAARDCENKDTMVVEGSTLLQTKHSFNFKTSSCEASKTRWKELDGGFWRNPTYLSRDVVIQTYTLPTNPYYY</sequence>
<organism evidence="2 3">
    <name type="scientific">Pseudomonas gessardii</name>
    <dbReference type="NCBI Taxonomy" id="78544"/>
    <lineage>
        <taxon>Bacteria</taxon>
        <taxon>Pseudomonadati</taxon>
        <taxon>Pseudomonadota</taxon>
        <taxon>Gammaproteobacteria</taxon>
        <taxon>Pseudomonadales</taxon>
        <taxon>Pseudomonadaceae</taxon>
        <taxon>Pseudomonas</taxon>
    </lineage>
</organism>
<comment type="caution">
    <text evidence="2">The sequence shown here is derived from an EMBL/GenBank/DDBJ whole genome shotgun (WGS) entry which is preliminary data.</text>
</comment>
<keyword evidence="4" id="KW-1185">Reference proteome</keyword>
<evidence type="ECO:0000313" key="4">
    <source>
        <dbReference type="Proteomes" id="UP000814003"/>
    </source>
</evidence>
<dbReference type="Proteomes" id="UP000542111">
    <property type="component" value="Unassembled WGS sequence"/>
</dbReference>
<evidence type="ECO:0000313" key="1">
    <source>
        <dbReference type="EMBL" id="MCF5110549.1"/>
    </source>
</evidence>
<accession>A0A7Y1MT45</accession>
<evidence type="ECO:0000313" key="3">
    <source>
        <dbReference type="Proteomes" id="UP000542111"/>
    </source>
</evidence>
<protein>
    <submittedName>
        <fullName evidence="2">Uncharacterized protein</fullName>
    </submittedName>
</protein>
<proteinExistence type="predicted"/>
<dbReference type="EMBL" id="WKED01000088">
    <property type="protein sequence ID" value="MCF5110549.1"/>
    <property type="molecule type" value="Genomic_DNA"/>
</dbReference>
<dbReference type="AlphaFoldDB" id="A0A7Y1MT45"/>
<gene>
    <name evidence="1" type="ORF">GIW56_27470</name>
    <name evidence="2" type="ORF">HBO33_22235</name>
</gene>
<name>A0A7Y1MT45_9PSED</name>
<reference evidence="2 3" key="2">
    <citation type="journal article" date="2020" name="Front. Microbiol.">
        <title>Genetic Organization of the aprX-lipA2 Operon Affects the Proteolytic Potential of Pseudomonas Species in Milk.</title>
        <authorList>
            <person name="Maier C."/>
            <person name="Huptas C."/>
            <person name="von Neubeck M."/>
            <person name="Scherer S."/>
            <person name="Wenning M."/>
            <person name="Lucking G."/>
        </authorList>
    </citation>
    <scope>NUCLEOTIDE SEQUENCE [LARGE SCALE GENOMIC DNA]</scope>
    <source>
        <strain evidence="2 3">G4779</strain>
    </source>
</reference>
<dbReference type="RefSeq" id="WP_169898610.1">
    <property type="nucleotide sequence ID" value="NZ_JAAQYP010000043.1"/>
</dbReference>
<dbReference type="Proteomes" id="UP000814003">
    <property type="component" value="Unassembled WGS sequence"/>
</dbReference>
<reference evidence="1 4" key="1">
    <citation type="submission" date="2019-11" db="EMBL/GenBank/DDBJ databases">
        <title>Epiphytic Pseudomonas syringae from cherry orchards.</title>
        <authorList>
            <person name="Hulin M.T."/>
        </authorList>
    </citation>
    <scope>NUCLEOTIDE SEQUENCE [LARGE SCALE GENOMIC DNA]</scope>
    <source>
        <strain evidence="1 4">PA-6-5B</strain>
    </source>
</reference>